<evidence type="ECO:0000313" key="3">
    <source>
        <dbReference type="Proteomes" id="UP000050786"/>
    </source>
</evidence>
<evidence type="ECO:0000313" key="2">
    <source>
        <dbReference type="EMBL" id="CUH43946.1"/>
    </source>
</evidence>
<dbReference type="Proteomes" id="UP000050786">
    <property type="component" value="Unassembled WGS sequence"/>
</dbReference>
<sequence>MEQEISDLTSRIKELQVQIARSQAEVEDARALNNLEHLPSDKAYIEEARGYLAILIDMITLMPDERAQHGLQAEMHLSSGAFLDGSVEDEAVTVPC</sequence>
<dbReference type="AlphaFoldDB" id="A0A0P1E5M9"/>
<keyword evidence="1" id="KW-0175">Coiled coil</keyword>
<gene>
    <name evidence="2" type="ORF">RUM4293_02843</name>
</gene>
<name>A0A0P1E5M9_9RHOB</name>
<dbReference type="RefSeq" id="WP_058273935.1">
    <property type="nucleotide sequence ID" value="NZ_CYPS01000043.1"/>
</dbReference>
<dbReference type="EMBL" id="CYPS01000043">
    <property type="protein sequence ID" value="CUH43946.1"/>
    <property type="molecule type" value="Genomic_DNA"/>
</dbReference>
<evidence type="ECO:0000256" key="1">
    <source>
        <dbReference type="SAM" id="Coils"/>
    </source>
</evidence>
<feature type="coiled-coil region" evidence="1">
    <location>
        <begin position="5"/>
        <end position="32"/>
    </location>
</feature>
<proteinExistence type="predicted"/>
<keyword evidence="3" id="KW-1185">Reference proteome</keyword>
<accession>A0A0P1E5M9</accession>
<reference evidence="3" key="1">
    <citation type="submission" date="2015-09" db="EMBL/GenBank/DDBJ databases">
        <authorList>
            <person name="Rodrigo-Torres L."/>
            <person name="Arahal D.R."/>
        </authorList>
    </citation>
    <scope>NUCLEOTIDE SEQUENCE [LARGE SCALE GENOMIC DNA]</scope>
    <source>
        <strain evidence="3">CECT 4293</strain>
    </source>
</reference>
<protein>
    <submittedName>
        <fullName evidence="2">Uncharacterized protein</fullName>
    </submittedName>
</protein>
<organism evidence="2 3">
    <name type="scientific">Ruegeria atlantica</name>
    <dbReference type="NCBI Taxonomy" id="81569"/>
    <lineage>
        <taxon>Bacteria</taxon>
        <taxon>Pseudomonadati</taxon>
        <taxon>Pseudomonadota</taxon>
        <taxon>Alphaproteobacteria</taxon>
        <taxon>Rhodobacterales</taxon>
        <taxon>Roseobacteraceae</taxon>
        <taxon>Ruegeria</taxon>
    </lineage>
</organism>